<sequence length="63" mass="6688">MGIARRTVALLDLHPPIPLSLDATDYRSHAARPSVPPQCQFAPVPAHPSLGATPIIRMPSSPP</sequence>
<protein>
    <submittedName>
        <fullName evidence="2">Uncharacterized protein</fullName>
    </submittedName>
</protein>
<reference evidence="3" key="1">
    <citation type="submission" date="2014-04" db="EMBL/GenBank/DDBJ databases">
        <title>Evolutionary Origins and Diversification of the Mycorrhizal Mutualists.</title>
        <authorList>
            <consortium name="DOE Joint Genome Institute"/>
            <consortium name="Mycorrhizal Genomics Consortium"/>
            <person name="Kohler A."/>
            <person name="Kuo A."/>
            <person name="Nagy L.G."/>
            <person name="Floudas D."/>
            <person name="Copeland A."/>
            <person name="Barry K.W."/>
            <person name="Cichocki N."/>
            <person name="Veneault-Fourrey C."/>
            <person name="LaButti K."/>
            <person name="Lindquist E.A."/>
            <person name="Lipzen A."/>
            <person name="Lundell T."/>
            <person name="Morin E."/>
            <person name="Murat C."/>
            <person name="Riley R."/>
            <person name="Ohm R."/>
            <person name="Sun H."/>
            <person name="Tunlid A."/>
            <person name="Henrissat B."/>
            <person name="Grigoriev I.V."/>
            <person name="Hibbett D.S."/>
            <person name="Martin F."/>
        </authorList>
    </citation>
    <scope>NUCLEOTIDE SEQUENCE [LARGE SCALE GENOMIC DNA]</scope>
    <source>
        <strain evidence="3">FD-334 SS-4</strain>
    </source>
</reference>
<dbReference type="EMBL" id="KN817611">
    <property type="protein sequence ID" value="KJA17006.1"/>
    <property type="molecule type" value="Genomic_DNA"/>
</dbReference>
<keyword evidence="3" id="KW-1185">Reference proteome</keyword>
<gene>
    <name evidence="2" type="ORF">HYPSUDRAFT_46801</name>
</gene>
<evidence type="ECO:0000313" key="2">
    <source>
        <dbReference type="EMBL" id="KJA17006.1"/>
    </source>
</evidence>
<evidence type="ECO:0000313" key="3">
    <source>
        <dbReference type="Proteomes" id="UP000054270"/>
    </source>
</evidence>
<feature type="region of interest" description="Disordered" evidence="1">
    <location>
        <begin position="42"/>
        <end position="63"/>
    </location>
</feature>
<organism evidence="2 3">
    <name type="scientific">Hypholoma sublateritium (strain FD-334 SS-4)</name>
    <dbReference type="NCBI Taxonomy" id="945553"/>
    <lineage>
        <taxon>Eukaryota</taxon>
        <taxon>Fungi</taxon>
        <taxon>Dikarya</taxon>
        <taxon>Basidiomycota</taxon>
        <taxon>Agaricomycotina</taxon>
        <taxon>Agaricomycetes</taxon>
        <taxon>Agaricomycetidae</taxon>
        <taxon>Agaricales</taxon>
        <taxon>Agaricineae</taxon>
        <taxon>Strophariaceae</taxon>
        <taxon>Hypholoma</taxon>
    </lineage>
</organism>
<dbReference type="AlphaFoldDB" id="A0A0D2NK85"/>
<dbReference type="Proteomes" id="UP000054270">
    <property type="component" value="Unassembled WGS sequence"/>
</dbReference>
<proteinExistence type="predicted"/>
<accession>A0A0D2NK85</accession>
<name>A0A0D2NK85_HYPSF</name>
<evidence type="ECO:0000256" key="1">
    <source>
        <dbReference type="SAM" id="MobiDB-lite"/>
    </source>
</evidence>